<dbReference type="EMBL" id="JAEUBF010000838">
    <property type="protein sequence ID" value="KAH3674674.1"/>
    <property type="molecule type" value="Genomic_DNA"/>
</dbReference>
<dbReference type="Pfam" id="PF00397">
    <property type="entry name" value="WW"/>
    <property type="match status" value="1"/>
</dbReference>
<evidence type="ECO:0000259" key="2">
    <source>
        <dbReference type="PROSITE" id="PS50020"/>
    </source>
</evidence>
<feature type="region of interest" description="Disordered" evidence="1">
    <location>
        <begin position="1"/>
        <end position="29"/>
    </location>
</feature>
<proteinExistence type="predicted"/>
<name>A0A9P8TDF9_9ASCO</name>
<dbReference type="SUPFAM" id="SSF51045">
    <property type="entry name" value="WW domain"/>
    <property type="match status" value="1"/>
</dbReference>
<evidence type="ECO:0000256" key="1">
    <source>
        <dbReference type="SAM" id="MobiDB-lite"/>
    </source>
</evidence>
<protein>
    <recommendedName>
        <fullName evidence="2">WW domain-containing protein</fullName>
    </recommendedName>
</protein>
<dbReference type="SMART" id="SM00456">
    <property type="entry name" value="WW"/>
    <property type="match status" value="1"/>
</dbReference>
<keyword evidence="4" id="KW-1185">Reference proteome</keyword>
<dbReference type="Gene3D" id="2.20.70.10">
    <property type="match status" value="1"/>
</dbReference>
<dbReference type="PROSITE" id="PS50020">
    <property type="entry name" value="WW_DOMAIN_2"/>
    <property type="match status" value="1"/>
</dbReference>
<dbReference type="OrthoDB" id="3045089at2759"/>
<feature type="compositionally biased region" description="Polar residues" evidence="1">
    <location>
        <begin position="137"/>
        <end position="149"/>
    </location>
</feature>
<evidence type="ECO:0000313" key="4">
    <source>
        <dbReference type="Proteomes" id="UP000769528"/>
    </source>
</evidence>
<dbReference type="InterPro" id="IPR001202">
    <property type="entry name" value="WW_dom"/>
</dbReference>
<sequence>MKSILISRKKSTSTSSSNSSDNQLKLDTSTGSNIMKFPEVSYPWEVQYDSNLSKYYFVNLITQESQFDHPDEVIKSPTSSNSYNSDNNNNSNYYYDTGINSTGSSPINKTNHGFNLKRTLSPKSLFSHNHDKHSKPNIYNNNHTSGVSTSMNKSYSYSNDNNKYYTNLNLNEDDEDIKEFKKQLQLEMYNYEMERLKN</sequence>
<reference evidence="3" key="1">
    <citation type="journal article" date="2021" name="Open Biol.">
        <title>Shared evolutionary footprints suggest mitochondrial oxidative damage underlies multiple complex I losses in fungi.</title>
        <authorList>
            <person name="Schikora-Tamarit M.A."/>
            <person name="Marcet-Houben M."/>
            <person name="Nosek J."/>
            <person name="Gabaldon T."/>
        </authorList>
    </citation>
    <scope>NUCLEOTIDE SEQUENCE</scope>
    <source>
        <strain evidence="3">CBS6341</strain>
    </source>
</reference>
<dbReference type="Proteomes" id="UP000769528">
    <property type="component" value="Unassembled WGS sequence"/>
</dbReference>
<feature type="domain" description="WW" evidence="2">
    <location>
        <begin position="38"/>
        <end position="72"/>
    </location>
</feature>
<feature type="compositionally biased region" description="Low complexity" evidence="1">
    <location>
        <begin position="1"/>
        <end position="20"/>
    </location>
</feature>
<dbReference type="PROSITE" id="PS01159">
    <property type="entry name" value="WW_DOMAIN_1"/>
    <property type="match status" value="1"/>
</dbReference>
<gene>
    <name evidence="3" type="ORF">WICMUC_003090</name>
</gene>
<dbReference type="InterPro" id="IPR036020">
    <property type="entry name" value="WW_dom_sf"/>
</dbReference>
<comment type="caution">
    <text evidence="3">The sequence shown here is derived from an EMBL/GenBank/DDBJ whole genome shotgun (WGS) entry which is preliminary data.</text>
</comment>
<dbReference type="AlphaFoldDB" id="A0A9P8TDF9"/>
<organism evidence="3 4">
    <name type="scientific">Wickerhamomyces mucosus</name>
    <dbReference type="NCBI Taxonomy" id="1378264"/>
    <lineage>
        <taxon>Eukaryota</taxon>
        <taxon>Fungi</taxon>
        <taxon>Dikarya</taxon>
        <taxon>Ascomycota</taxon>
        <taxon>Saccharomycotina</taxon>
        <taxon>Saccharomycetes</taxon>
        <taxon>Phaffomycetales</taxon>
        <taxon>Wickerhamomycetaceae</taxon>
        <taxon>Wickerhamomyces</taxon>
    </lineage>
</organism>
<dbReference type="CDD" id="cd00201">
    <property type="entry name" value="WW"/>
    <property type="match status" value="1"/>
</dbReference>
<evidence type="ECO:0000313" key="3">
    <source>
        <dbReference type="EMBL" id="KAH3674674.1"/>
    </source>
</evidence>
<feature type="region of interest" description="Disordered" evidence="1">
    <location>
        <begin position="125"/>
        <end position="153"/>
    </location>
</feature>
<reference evidence="3" key="2">
    <citation type="submission" date="2021-01" db="EMBL/GenBank/DDBJ databases">
        <authorList>
            <person name="Schikora-Tamarit M.A."/>
        </authorList>
    </citation>
    <scope>NUCLEOTIDE SEQUENCE</scope>
    <source>
        <strain evidence="3">CBS6341</strain>
    </source>
</reference>
<accession>A0A9P8TDF9</accession>